<reference evidence="3" key="1">
    <citation type="submission" date="2022-06" db="EMBL/GenBank/DDBJ databases">
        <title>Dynamics of rice microbiomes reveals core vertical transmitted seed endophytes.</title>
        <authorList>
            <person name="Liao K."/>
            <person name="Zhang X."/>
        </authorList>
    </citation>
    <scope>NUCLEOTIDE SEQUENCE</scope>
    <source>
        <strain evidence="3">JT1-17</strain>
    </source>
</reference>
<dbReference type="Gene3D" id="3.40.50.2000">
    <property type="entry name" value="Glycogen Phosphorylase B"/>
    <property type="match status" value="2"/>
</dbReference>
<sequence>MKVIHIINLDKMGGAEKIFLQFISESNLQNKIFCISNNVDPSIKQSLVGHDIQFVNKIFPFAKIKFPPFLRPVVLKKRIKREGADVLVVWDLIPRLSGKPCDVKTVYYDHGSSWVFDNNQRTREFINYIDAAIAPSKASKAMMQMRLSISVPVKIIPNTLPVPKANMRLKTPPSKHELILGTASRLAGVKGIAVSVLMVAELLKRDINARLLIAGKGPEETHLRALVKERGLEKHVSFLGYQEDLGDFYDSIHLYMSLSVAESFGLSCLDAQLHKVPCIYSVVDGQPEVNVHEVTGIGIKPTLSIQDFISQTGYPADVERKFVYDPVNNKITKPMIVSYLDGADAIEEILQKGNYLRFLEEIEKRNMILSDRNDMIKNIEDFLTQVKMK</sequence>
<dbReference type="GO" id="GO:0016757">
    <property type="term" value="F:glycosyltransferase activity"/>
    <property type="evidence" value="ECO:0007669"/>
    <property type="project" value="UniProtKB-KW"/>
</dbReference>
<organism evidence="3 4">
    <name type="scientific">Pantoea ananas</name>
    <name type="common">Erwinia uredovora</name>
    <dbReference type="NCBI Taxonomy" id="553"/>
    <lineage>
        <taxon>Bacteria</taxon>
        <taxon>Pseudomonadati</taxon>
        <taxon>Pseudomonadota</taxon>
        <taxon>Gammaproteobacteria</taxon>
        <taxon>Enterobacterales</taxon>
        <taxon>Erwiniaceae</taxon>
        <taxon>Pantoea</taxon>
    </lineage>
</organism>
<comment type="caution">
    <text evidence="3">The sequence shown here is derived from an EMBL/GenBank/DDBJ whole genome shotgun (WGS) entry which is preliminary data.</text>
</comment>
<dbReference type="InterPro" id="IPR028098">
    <property type="entry name" value="Glyco_trans_4-like_N"/>
</dbReference>
<name>A0AAJ1FSU4_PANAN</name>
<dbReference type="Pfam" id="PF13439">
    <property type="entry name" value="Glyco_transf_4"/>
    <property type="match status" value="1"/>
</dbReference>
<keyword evidence="3" id="KW-0328">Glycosyltransferase</keyword>
<proteinExistence type="predicted"/>
<dbReference type="RefSeq" id="WP_028723179.1">
    <property type="nucleotide sequence ID" value="NZ_CP081342.1"/>
</dbReference>
<feature type="domain" description="Glycosyltransferase subfamily 4-like N-terminal" evidence="2">
    <location>
        <begin position="35"/>
        <end position="158"/>
    </location>
</feature>
<dbReference type="GO" id="GO:1901135">
    <property type="term" value="P:carbohydrate derivative metabolic process"/>
    <property type="evidence" value="ECO:0007669"/>
    <property type="project" value="UniProtKB-ARBA"/>
</dbReference>
<evidence type="ECO:0000313" key="4">
    <source>
        <dbReference type="Proteomes" id="UP001208888"/>
    </source>
</evidence>
<evidence type="ECO:0000259" key="1">
    <source>
        <dbReference type="Pfam" id="PF00534"/>
    </source>
</evidence>
<dbReference type="PANTHER" id="PTHR12526:SF637">
    <property type="entry name" value="GLYCOSYLTRANSFERASE EPSF-RELATED"/>
    <property type="match status" value="1"/>
</dbReference>
<dbReference type="Proteomes" id="UP001208888">
    <property type="component" value="Unassembled WGS sequence"/>
</dbReference>
<dbReference type="Pfam" id="PF00534">
    <property type="entry name" value="Glycos_transf_1"/>
    <property type="match status" value="1"/>
</dbReference>
<dbReference type="SUPFAM" id="SSF53756">
    <property type="entry name" value="UDP-Glycosyltransferase/glycogen phosphorylase"/>
    <property type="match status" value="1"/>
</dbReference>
<feature type="domain" description="Glycosyl transferase family 1" evidence="1">
    <location>
        <begin position="169"/>
        <end position="308"/>
    </location>
</feature>
<dbReference type="EC" id="2.4.1.-" evidence="3"/>
<dbReference type="InterPro" id="IPR001296">
    <property type="entry name" value="Glyco_trans_1"/>
</dbReference>
<keyword evidence="3" id="KW-0808">Transferase</keyword>
<dbReference type="AlphaFoldDB" id="A0AAJ1FSU4"/>
<protein>
    <submittedName>
        <fullName evidence="3">UDP-N-acetylglucosamine--peptide N-acetylglucosaminyltransferase GtfA subunit</fullName>
        <ecNumber evidence="3">2.4.1.-</ecNumber>
    </submittedName>
</protein>
<dbReference type="EMBL" id="JANFVX010000017">
    <property type="protein sequence ID" value="MCW0345641.1"/>
    <property type="molecule type" value="Genomic_DNA"/>
</dbReference>
<evidence type="ECO:0000313" key="3">
    <source>
        <dbReference type="EMBL" id="MCW0345641.1"/>
    </source>
</evidence>
<evidence type="ECO:0000259" key="2">
    <source>
        <dbReference type="Pfam" id="PF13439"/>
    </source>
</evidence>
<gene>
    <name evidence="3" type="ORF">NB703_003734</name>
</gene>
<dbReference type="PANTHER" id="PTHR12526">
    <property type="entry name" value="GLYCOSYLTRANSFERASE"/>
    <property type="match status" value="1"/>
</dbReference>
<accession>A0AAJ1FSU4</accession>